<dbReference type="EMBL" id="KB008043">
    <property type="protein sequence ID" value="ELR14856.1"/>
    <property type="molecule type" value="Genomic_DNA"/>
</dbReference>
<feature type="domain" description="F-box" evidence="1">
    <location>
        <begin position="1"/>
        <end position="53"/>
    </location>
</feature>
<evidence type="ECO:0000313" key="3">
    <source>
        <dbReference type="Proteomes" id="UP000011083"/>
    </source>
</evidence>
<organism evidence="2 3">
    <name type="scientific">Acanthamoeba castellanii (strain ATCC 30010 / Neff)</name>
    <dbReference type="NCBI Taxonomy" id="1257118"/>
    <lineage>
        <taxon>Eukaryota</taxon>
        <taxon>Amoebozoa</taxon>
        <taxon>Discosea</taxon>
        <taxon>Longamoebia</taxon>
        <taxon>Centramoebida</taxon>
        <taxon>Acanthamoebidae</taxon>
        <taxon>Acanthamoeba</taxon>
    </lineage>
</organism>
<dbReference type="VEuPathDB" id="AmoebaDB:ACA1_130510"/>
<proteinExistence type="predicted"/>
<reference evidence="2 3" key="1">
    <citation type="journal article" date="2013" name="Genome Biol.">
        <title>Genome of Acanthamoeba castellanii highlights extensive lateral gene transfer and early evolution of tyrosine kinase signaling.</title>
        <authorList>
            <person name="Clarke M."/>
            <person name="Lohan A.J."/>
            <person name="Liu B."/>
            <person name="Lagkouvardos I."/>
            <person name="Roy S."/>
            <person name="Zafar N."/>
            <person name="Bertelli C."/>
            <person name="Schilde C."/>
            <person name="Kianianmomeni A."/>
            <person name="Burglin T.R."/>
            <person name="Frech C."/>
            <person name="Turcotte B."/>
            <person name="Kopec K.O."/>
            <person name="Synnott J.M."/>
            <person name="Choo C."/>
            <person name="Paponov I."/>
            <person name="Finkler A."/>
            <person name="Soon Heng Tan C."/>
            <person name="Hutchins A.P."/>
            <person name="Weinmeier T."/>
            <person name="Rattei T."/>
            <person name="Chu J.S."/>
            <person name="Gimenez G."/>
            <person name="Irimia M."/>
            <person name="Rigden D.J."/>
            <person name="Fitzpatrick D.A."/>
            <person name="Lorenzo-Morales J."/>
            <person name="Bateman A."/>
            <person name="Chiu C.H."/>
            <person name="Tang P."/>
            <person name="Hegemann P."/>
            <person name="Fromm H."/>
            <person name="Raoult D."/>
            <person name="Greub G."/>
            <person name="Miranda-Saavedra D."/>
            <person name="Chen N."/>
            <person name="Nash P."/>
            <person name="Ginger M.L."/>
            <person name="Horn M."/>
            <person name="Schaap P."/>
            <person name="Caler L."/>
            <person name="Loftus B."/>
        </authorList>
    </citation>
    <scope>NUCLEOTIDE SEQUENCE [LARGE SCALE GENOMIC DNA]</scope>
    <source>
        <strain evidence="2 3">Neff</strain>
    </source>
</reference>
<accession>L8GRT7</accession>
<evidence type="ECO:0000313" key="2">
    <source>
        <dbReference type="EMBL" id="ELR14856.1"/>
    </source>
</evidence>
<dbReference type="GeneID" id="14915448"/>
<evidence type="ECO:0000259" key="1">
    <source>
        <dbReference type="PROSITE" id="PS50181"/>
    </source>
</evidence>
<dbReference type="PROSITE" id="PS50181">
    <property type="entry name" value="FBOX"/>
    <property type="match status" value="1"/>
</dbReference>
<dbReference type="KEGG" id="acan:ACA1_130510"/>
<name>L8GRT7_ACACF</name>
<gene>
    <name evidence="2" type="ORF">ACA1_130510</name>
</gene>
<dbReference type="AlphaFoldDB" id="L8GRT7"/>
<dbReference type="RefSeq" id="XP_004336869.1">
    <property type="nucleotide sequence ID" value="XM_004336821.1"/>
</dbReference>
<sequence length="282" mass="32022">MEALPRELVWEVVGCLPVRDVLLGVALASRDFHRLLCGSSPSSWTSNEFWRLYALRWRLVGEGDGDGDAPELCWRSFCRTELEGWRFGLEESLHVDVPHGGLKVADKSDAAAVLASEKEQGVRKTLLLDKARRRVELVLHRDNWDASLLLVERPIPARGPASIRFHVTRQTGFWMVGVASPIPQERLPTGPQPSYGVTWDLRLAYNVNGSFNVQPVSHYDPAPESDTGTTLYPIPPSSLIRLRLAQLWLTSFWRHCTFPHHQALKKAKRWRCGWSTTWRPSL</sequence>
<dbReference type="Proteomes" id="UP000011083">
    <property type="component" value="Unassembled WGS sequence"/>
</dbReference>
<protein>
    <recommendedName>
        <fullName evidence="1">F-box domain-containing protein</fullName>
    </recommendedName>
</protein>
<dbReference type="InterPro" id="IPR001810">
    <property type="entry name" value="F-box_dom"/>
</dbReference>
<keyword evidence="3" id="KW-1185">Reference proteome</keyword>